<name>A0ACC1TEU5_9APHY</name>
<organism evidence="1 2">
    <name type="scientific">Phlebia brevispora</name>
    <dbReference type="NCBI Taxonomy" id="194682"/>
    <lineage>
        <taxon>Eukaryota</taxon>
        <taxon>Fungi</taxon>
        <taxon>Dikarya</taxon>
        <taxon>Basidiomycota</taxon>
        <taxon>Agaricomycotina</taxon>
        <taxon>Agaricomycetes</taxon>
        <taxon>Polyporales</taxon>
        <taxon>Meruliaceae</taxon>
        <taxon>Phlebia</taxon>
    </lineage>
</organism>
<evidence type="ECO:0000313" key="2">
    <source>
        <dbReference type="Proteomes" id="UP001148662"/>
    </source>
</evidence>
<comment type="caution">
    <text evidence="1">The sequence shown here is derived from an EMBL/GenBank/DDBJ whole genome shotgun (WGS) entry which is preliminary data.</text>
</comment>
<dbReference type="Proteomes" id="UP001148662">
    <property type="component" value="Unassembled WGS sequence"/>
</dbReference>
<reference evidence="1" key="1">
    <citation type="submission" date="2022-07" db="EMBL/GenBank/DDBJ databases">
        <title>Genome Sequence of Phlebia brevispora.</title>
        <authorList>
            <person name="Buettner E."/>
        </authorList>
    </citation>
    <scope>NUCLEOTIDE SEQUENCE</scope>
    <source>
        <strain evidence="1">MPL23</strain>
    </source>
</reference>
<gene>
    <name evidence="1" type="ORF">NM688_g221</name>
</gene>
<protein>
    <submittedName>
        <fullName evidence="1">Uncharacterized protein</fullName>
    </submittedName>
</protein>
<evidence type="ECO:0000313" key="1">
    <source>
        <dbReference type="EMBL" id="KAJ3559647.1"/>
    </source>
</evidence>
<proteinExistence type="predicted"/>
<sequence length="477" mass="53672">MSNGEVEETQANELTVTFVPHLYEQRRAWVLDMLRREEVTAVLDVGCGEGETIACLCNPAPWLSPHASVSSMPPLAGTLSWEDIKSSILSDDFLHLEKVFAFDISSQALKDAVRMTIPQPQSEAGQWHGYTRWEPLHVKLWEGGLESYNPDFVNIDCIISTEVIEHLPEDILPEFAPMLLGVYHPRLLLITTPSYTFNARFTAPDAPSGARKGYADPTGRTARIFRHDDHKFEWTVEEFTTWCQGAAEEWGYDVEVAAFKRKEGETWTATRRSRTEAMDIWARIAVRPQQKLVADHLHEAHEAAGRTGTLQQIGQRLKSKIEEWDVPSATVHELWFEQALSVACGGCLNILLAAADVCEDVRLQRIGDKPLDWTIEWPGYVEKARPPEEQEQDNEKARESWSKMFSTGWGEMWDRTDEQTTQGDWSKRPAAGTGEHLKGGTFDSAWSVNQAWGSDEANTDTALGGWGQNTLAVGDWS</sequence>
<accession>A0ACC1TEU5</accession>
<keyword evidence="2" id="KW-1185">Reference proteome</keyword>
<dbReference type="EMBL" id="JANHOG010000015">
    <property type="protein sequence ID" value="KAJ3559647.1"/>
    <property type="molecule type" value="Genomic_DNA"/>
</dbReference>